<accession>A0ABS4UYG9</accession>
<gene>
    <name evidence="1" type="ORF">JOF29_007684</name>
</gene>
<evidence type="ECO:0000313" key="2">
    <source>
        <dbReference type="Proteomes" id="UP000755585"/>
    </source>
</evidence>
<evidence type="ECO:0000313" key="1">
    <source>
        <dbReference type="EMBL" id="MBP2356574.1"/>
    </source>
</evidence>
<keyword evidence="2" id="KW-1185">Reference proteome</keyword>
<proteinExistence type="predicted"/>
<sequence length="47" mass="5244">MYIGQDESPWREGMPLPAVEVPHLIIAFKKAVEPLTTHALQVLACSR</sequence>
<dbReference type="EMBL" id="JAGINT010000002">
    <property type="protein sequence ID" value="MBP2356574.1"/>
    <property type="molecule type" value="Genomic_DNA"/>
</dbReference>
<dbReference type="Proteomes" id="UP000755585">
    <property type="component" value="Unassembled WGS sequence"/>
</dbReference>
<protein>
    <submittedName>
        <fullName evidence="1">Uncharacterized protein</fullName>
    </submittedName>
</protein>
<name>A0ABS4UYG9_9ACTN</name>
<organism evidence="1 2">
    <name type="scientific">Kribbella aluminosa</name>
    <dbReference type="NCBI Taxonomy" id="416017"/>
    <lineage>
        <taxon>Bacteria</taxon>
        <taxon>Bacillati</taxon>
        <taxon>Actinomycetota</taxon>
        <taxon>Actinomycetes</taxon>
        <taxon>Propionibacteriales</taxon>
        <taxon>Kribbellaceae</taxon>
        <taxon>Kribbella</taxon>
    </lineage>
</organism>
<comment type="caution">
    <text evidence="1">The sequence shown here is derived from an EMBL/GenBank/DDBJ whole genome shotgun (WGS) entry which is preliminary data.</text>
</comment>
<reference evidence="1 2" key="1">
    <citation type="submission" date="2021-03" db="EMBL/GenBank/DDBJ databases">
        <title>Sequencing the genomes of 1000 actinobacteria strains.</title>
        <authorList>
            <person name="Klenk H.-P."/>
        </authorList>
    </citation>
    <scope>NUCLEOTIDE SEQUENCE [LARGE SCALE GENOMIC DNA]</scope>
    <source>
        <strain evidence="1 2">DSM 18824</strain>
    </source>
</reference>
<dbReference type="RefSeq" id="WP_209699067.1">
    <property type="nucleotide sequence ID" value="NZ_BAAAVU010000003.1"/>
</dbReference>